<dbReference type="EMBL" id="NXGX01000004">
    <property type="protein sequence ID" value="PKR58602.1"/>
    <property type="molecule type" value="Genomic_DNA"/>
</dbReference>
<evidence type="ECO:0000313" key="3">
    <source>
        <dbReference type="EMBL" id="PKR58602.1"/>
    </source>
</evidence>
<proteinExistence type="predicted"/>
<feature type="domain" description="Solute-binding protein family 3/N-terminal" evidence="2">
    <location>
        <begin position="6"/>
        <end position="228"/>
    </location>
</feature>
<protein>
    <submittedName>
        <fullName evidence="3">Amino acid-binding protein</fullName>
    </submittedName>
</protein>
<organism evidence="3 4">
    <name type="scientific">Thalassospira lohafexi</name>
    <dbReference type="NCBI Taxonomy" id="744227"/>
    <lineage>
        <taxon>Bacteria</taxon>
        <taxon>Pseudomonadati</taxon>
        <taxon>Pseudomonadota</taxon>
        <taxon>Alphaproteobacteria</taxon>
        <taxon>Rhodospirillales</taxon>
        <taxon>Thalassospiraceae</taxon>
        <taxon>Thalassospira</taxon>
    </lineage>
</organism>
<reference evidence="3 4" key="1">
    <citation type="submission" date="2017-09" db="EMBL/GenBank/DDBJ databases">
        <title>Biodiversity and function of Thalassospira species in the particle-attached aromatic-hydrocarbon-degrading consortia from the surface seawater of the China South Sea.</title>
        <authorList>
            <person name="Dong C."/>
            <person name="Lai Q."/>
            <person name="Shao Z."/>
        </authorList>
    </citation>
    <scope>NUCLEOTIDE SEQUENCE [LARGE SCALE GENOMIC DNA]</scope>
    <source>
        <strain evidence="3 4">139Z-12</strain>
    </source>
</reference>
<comment type="caution">
    <text evidence="3">The sequence shown here is derived from an EMBL/GenBank/DDBJ whole genome shotgun (WGS) entry which is preliminary data.</text>
</comment>
<dbReference type="SUPFAM" id="SSF53850">
    <property type="entry name" value="Periplasmic binding protein-like II"/>
    <property type="match status" value="1"/>
</dbReference>
<dbReference type="SMART" id="SM00062">
    <property type="entry name" value="PBPb"/>
    <property type="match status" value="1"/>
</dbReference>
<dbReference type="Pfam" id="PF00497">
    <property type="entry name" value="SBP_bac_3"/>
    <property type="match status" value="1"/>
</dbReference>
<accession>A0A2N3L749</accession>
<gene>
    <name evidence="3" type="ORF">COO92_12270</name>
</gene>
<dbReference type="Gene3D" id="3.40.190.10">
    <property type="entry name" value="Periplasmic binding protein-like II"/>
    <property type="match status" value="2"/>
</dbReference>
<evidence type="ECO:0000313" key="4">
    <source>
        <dbReference type="Proteomes" id="UP000233332"/>
    </source>
</evidence>
<evidence type="ECO:0000256" key="1">
    <source>
        <dbReference type="ARBA" id="ARBA00022729"/>
    </source>
</evidence>
<dbReference type="PANTHER" id="PTHR35936">
    <property type="entry name" value="MEMBRANE-BOUND LYTIC MUREIN TRANSGLYCOSYLASE F"/>
    <property type="match status" value="1"/>
</dbReference>
<keyword evidence="4" id="KW-1185">Reference proteome</keyword>
<evidence type="ECO:0000259" key="2">
    <source>
        <dbReference type="SMART" id="SM00062"/>
    </source>
</evidence>
<keyword evidence="1" id="KW-0732">Signal</keyword>
<dbReference type="AlphaFoldDB" id="A0A2N3L749"/>
<name>A0A2N3L749_9PROT</name>
<dbReference type="PANTHER" id="PTHR35936:SF6">
    <property type="entry name" value="AMINO ACID ABC TRANSPORTER SUBSTRATE-BINDING PAAT FAMILY PROTEIN"/>
    <property type="match status" value="1"/>
</dbReference>
<dbReference type="InterPro" id="IPR001638">
    <property type="entry name" value="Solute-binding_3/MltF_N"/>
</dbReference>
<sequence length="240" mass="27360">MQGCETMSVGGAEGWEPITYIDENGRQLGLAIDILDDYAAQHGIHLDLMLDIPWSRSIQMLEKGEIDVIAGAYFTKERNRIYSYSAPFAFDDVMVFQHRQNRFPMNNIYDLIGYRGARPQGGSYGDYIDHYAETSLDMIYSPTGNRIFDVLINGRADYVMLGRYDGLTNLYKNHLEDVIEPAEPPLARNEVLLMFSRQSPCAQHIAEINLLIKRLKEDGTLERWTTVHLRGVMNETPSDS</sequence>
<dbReference type="Proteomes" id="UP000233332">
    <property type="component" value="Unassembled WGS sequence"/>
</dbReference>